<feature type="transmembrane region" description="Helical" evidence="7">
    <location>
        <begin position="188"/>
        <end position="208"/>
    </location>
</feature>
<evidence type="ECO:0000256" key="5">
    <source>
        <dbReference type="ARBA" id="ARBA00023136"/>
    </source>
</evidence>
<comment type="subcellular location">
    <subcellularLocation>
        <location evidence="7">Cell membrane</location>
        <topology evidence="7">Multi-pass membrane protein</topology>
    </subcellularLocation>
    <subcellularLocation>
        <location evidence="1">Membrane</location>
        <topology evidence="1">Multi-pass membrane protein</topology>
    </subcellularLocation>
</comment>
<evidence type="ECO:0000256" key="4">
    <source>
        <dbReference type="ARBA" id="ARBA00022989"/>
    </source>
</evidence>
<dbReference type="EMBL" id="LSRX01000272">
    <property type="protein sequence ID" value="OLQ02128.1"/>
    <property type="molecule type" value="Genomic_DNA"/>
</dbReference>
<feature type="transmembrane region" description="Helical" evidence="7">
    <location>
        <begin position="443"/>
        <end position="462"/>
    </location>
</feature>
<dbReference type="PANTHER" id="PTHR12385">
    <property type="entry name" value="CHOLINE TRANSPORTER-LIKE (SLC FAMILY 44)"/>
    <property type="match status" value="1"/>
</dbReference>
<dbReference type="OMA" id="FNLFRCT"/>
<name>A0A1Q9E3Y3_SYMMI</name>
<feature type="transmembrane region" description="Helical" evidence="7">
    <location>
        <begin position="357"/>
        <end position="378"/>
    </location>
</feature>
<evidence type="ECO:0000256" key="2">
    <source>
        <dbReference type="ARBA" id="ARBA00007168"/>
    </source>
</evidence>
<keyword evidence="3 7" id="KW-0812">Transmembrane</keyword>
<dbReference type="AlphaFoldDB" id="A0A1Q9E3Y3"/>
<evidence type="ECO:0000256" key="3">
    <source>
        <dbReference type="ARBA" id="ARBA00022692"/>
    </source>
</evidence>
<feature type="region of interest" description="Disordered" evidence="8">
    <location>
        <begin position="722"/>
        <end position="769"/>
    </location>
</feature>
<proteinExistence type="inferred from homology"/>
<dbReference type="GO" id="GO:0022857">
    <property type="term" value="F:transmembrane transporter activity"/>
    <property type="evidence" value="ECO:0007669"/>
    <property type="project" value="UniProtKB-UniRule"/>
</dbReference>
<comment type="caution">
    <text evidence="9">The sequence shown here is derived from an EMBL/GenBank/DDBJ whole genome shotgun (WGS) entry which is preliminary data.</text>
</comment>
<feature type="transmembrane region" description="Helical" evidence="7">
    <location>
        <begin position="328"/>
        <end position="350"/>
    </location>
</feature>
<evidence type="ECO:0000256" key="8">
    <source>
        <dbReference type="SAM" id="MobiDB-lite"/>
    </source>
</evidence>
<keyword evidence="10" id="KW-1185">Reference proteome</keyword>
<feature type="region of interest" description="Disordered" evidence="8">
    <location>
        <begin position="63"/>
        <end position="98"/>
    </location>
</feature>
<comment type="similarity">
    <text evidence="2 7">Belongs to the CTL (choline transporter-like) family.</text>
</comment>
<dbReference type="Pfam" id="PF04515">
    <property type="entry name" value="Choline_transpo"/>
    <property type="match status" value="1"/>
</dbReference>
<organism evidence="9 10">
    <name type="scientific">Symbiodinium microadriaticum</name>
    <name type="common">Dinoflagellate</name>
    <name type="synonym">Zooxanthella microadriatica</name>
    <dbReference type="NCBI Taxonomy" id="2951"/>
    <lineage>
        <taxon>Eukaryota</taxon>
        <taxon>Sar</taxon>
        <taxon>Alveolata</taxon>
        <taxon>Dinophyceae</taxon>
        <taxon>Suessiales</taxon>
        <taxon>Symbiodiniaceae</taxon>
        <taxon>Symbiodinium</taxon>
    </lineage>
</organism>
<protein>
    <recommendedName>
        <fullName evidence="7">Choline transporter-like protein</fullName>
    </recommendedName>
</protein>
<evidence type="ECO:0000256" key="6">
    <source>
        <dbReference type="ARBA" id="ARBA00023180"/>
    </source>
</evidence>
<evidence type="ECO:0000313" key="10">
    <source>
        <dbReference type="Proteomes" id="UP000186817"/>
    </source>
</evidence>
<keyword evidence="6" id="KW-0325">Glycoprotein</keyword>
<evidence type="ECO:0000256" key="1">
    <source>
        <dbReference type="ARBA" id="ARBA00004141"/>
    </source>
</evidence>
<comment type="function">
    <text evidence="7">Choline transporter.</text>
</comment>
<keyword evidence="5 7" id="KW-0472">Membrane</keyword>
<dbReference type="PANTHER" id="PTHR12385:SF14">
    <property type="entry name" value="CHOLINE TRANSPORTER-LIKE 2"/>
    <property type="match status" value="1"/>
</dbReference>
<feature type="transmembrane region" description="Helical" evidence="7">
    <location>
        <begin position="390"/>
        <end position="409"/>
    </location>
</feature>
<feature type="transmembrane region" description="Helical" evidence="7">
    <location>
        <begin position="635"/>
        <end position="663"/>
    </location>
</feature>
<sequence>MARRVERLMLSTPLVPRSLARIRVVSFQENKVAMDWMGRFLPMLRFASPDLGFDFQRLKPRRPEAVAEEAEEAEGDAAAEEASAESPELQLSEEAETRKELSVSEEARECLEVQFADGSSQRLNLQLYVSSHQLMQRILDIDADKAANACGDRFESKSQAMSDDESAVESEEDLEDLFRKRRCTDIPCCLLFVLALIALVAMLVYGAMYGNARKLNYGFDGRGRQCGVHPDVIERPLLFFCPVVTSSGEHSVNLDDPVCVSQCPSPAAYVAAANAGCALPEAYPTTQVGSRYCLPSGSTEAVARRKVEKGMRDTATEAFTVLDRIGKAWPVLLLAVLLACAMGYIFLFMLKTVAGCIIWFCALVGLAAFLLLGAFLWAQSEDALEWATTYKVLAVISWIASVLVALLICCCRQEVKLSTKCMGQAAVVIWRMPILLLSPLLKAIIKTVLFLLLAVGFIHLLATGEVSGVGRERHVDFSGPQKALLVLYAFISLWVLAYVSALYQFSIAFATAKYFCANIENGRKAVAACSVCEGVRVGLWYHSGSLAFGSALIALLELLQRLLEWVEKKSMEGGEMNKVITCCISTVLCCCRCLEGVIQFVNKNVYIDIALTSKNFCAALQSIAKIMIDHGAAMAILNGATCIFQVVGMAAITASCGLLSAWLLSSEKYESVTSTSYIPNPGYAVALSAILAFLVAWSFMAIFDVTSDTLLICFAEDMTQSGGARHGKNNQDLKAIYEEAEERAREMQGDPASSDDGHPHPPYRYARGK</sequence>
<feature type="transmembrane region" description="Helical" evidence="7">
    <location>
        <begin position="683"/>
        <end position="703"/>
    </location>
</feature>
<reference evidence="9 10" key="1">
    <citation type="submission" date="2016-02" db="EMBL/GenBank/DDBJ databases">
        <title>Genome analysis of coral dinoflagellate symbionts highlights evolutionary adaptations to a symbiotic lifestyle.</title>
        <authorList>
            <person name="Aranda M."/>
            <person name="Li Y."/>
            <person name="Liew Y.J."/>
            <person name="Baumgarten S."/>
            <person name="Simakov O."/>
            <person name="Wilson M."/>
            <person name="Piel J."/>
            <person name="Ashoor H."/>
            <person name="Bougouffa S."/>
            <person name="Bajic V.B."/>
            <person name="Ryu T."/>
            <person name="Ravasi T."/>
            <person name="Bayer T."/>
            <person name="Micklem G."/>
            <person name="Kim H."/>
            <person name="Bhak J."/>
            <person name="Lajeunesse T.C."/>
            <person name="Voolstra C.R."/>
        </authorList>
    </citation>
    <scope>NUCLEOTIDE SEQUENCE [LARGE SCALE GENOMIC DNA]</scope>
    <source>
        <strain evidence="9 10">CCMP2467</strain>
    </source>
</reference>
<evidence type="ECO:0000313" key="9">
    <source>
        <dbReference type="EMBL" id="OLQ02128.1"/>
    </source>
</evidence>
<evidence type="ECO:0000256" key="7">
    <source>
        <dbReference type="RuleBase" id="RU368066"/>
    </source>
</evidence>
<gene>
    <name evidence="9" type="primary">slc44a5a</name>
    <name evidence="9" type="ORF">AK812_SmicGene15055</name>
</gene>
<dbReference type="Proteomes" id="UP000186817">
    <property type="component" value="Unassembled WGS sequence"/>
</dbReference>
<keyword evidence="4 7" id="KW-1133">Transmembrane helix</keyword>
<feature type="compositionally biased region" description="Acidic residues" evidence="8">
    <location>
        <begin position="66"/>
        <end position="83"/>
    </location>
</feature>
<accession>A0A1Q9E3Y3</accession>
<feature type="compositionally biased region" description="Basic and acidic residues" evidence="8">
    <location>
        <begin position="729"/>
        <end position="748"/>
    </location>
</feature>
<dbReference type="InterPro" id="IPR007603">
    <property type="entry name" value="Choline_transptr-like"/>
</dbReference>
<feature type="transmembrane region" description="Helical" evidence="7">
    <location>
        <begin position="483"/>
        <end position="505"/>
    </location>
</feature>
<dbReference type="GO" id="GO:0005886">
    <property type="term" value="C:plasma membrane"/>
    <property type="evidence" value="ECO:0007669"/>
    <property type="project" value="UniProtKB-SubCell"/>
</dbReference>
<dbReference type="OrthoDB" id="420519at2759"/>